<evidence type="ECO:0000259" key="10">
    <source>
        <dbReference type="Pfam" id="PF14698"/>
    </source>
</evidence>
<evidence type="ECO:0000256" key="5">
    <source>
        <dbReference type="ARBA" id="ARBA00022571"/>
    </source>
</evidence>
<evidence type="ECO:0000256" key="7">
    <source>
        <dbReference type="ARBA" id="ARBA00023239"/>
    </source>
</evidence>
<comment type="similarity">
    <text evidence="3">In the N-terminal section; belongs to the lyase 1 family. Argininosuccinate lyase subfamily.</text>
</comment>
<dbReference type="NCBIfam" id="TIGR00838">
    <property type="entry name" value="argH"/>
    <property type="match status" value="1"/>
</dbReference>
<comment type="pathway">
    <text evidence="2 8">Amino-acid biosynthesis; L-arginine biosynthesis; L-arginine from L-ornithine and carbamoyl phosphate: step 3/3.</text>
</comment>
<evidence type="ECO:0000256" key="4">
    <source>
        <dbReference type="ARBA" id="ARBA00012338"/>
    </source>
</evidence>
<feature type="domain" description="Fumarate lyase N-terminal" evidence="9">
    <location>
        <begin position="15"/>
        <end position="309"/>
    </location>
</feature>
<dbReference type="Gene3D" id="1.10.40.30">
    <property type="entry name" value="Fumarase/aspartase (C-terminal domain)"/>
    <property type="match status" value="1"/>
</dbReference>
<dbReference type="AlphaFoldDB" id="A0A853I4D5"/>
<dbReference type="SUPFAM" id="SSF48557">
    <property type="entry name" value="L-aspartase-like"/>
    <property type="match status" value="1"/>
</dbReference>
<dbReference type="InterPro" id="IPR029419">
    <property type="entry name" value="Arg_succ_lyase_C"/>
</dbReference>
<dbReference type="InterPro" id="IPR020557">
    <property type="entry name" value="Fumarate_lyase_CS"/>
</dbReference>
<dbReference type="Pfam" id="PF00206">
    <property type="entry name" value="Lyase_1"/>
    <property type="match status" value="1"/>
</dbReference>
<feature type="domain" description="Argininosuccinate lyase C-terminal" evidence="10">
    <location>
        <begin position="372"/>
        <end position="440"/>
    </location>
</feature>
<keyword evidence="7 8" id="KW-0456">Lyase</keyword>
<dbReference type="PRINTS" id="PR00149">
    <property type="entry name" value="FUMRATELYASE"/>
</dbReference>
<sequence length="467" mass="52306">MSDKSSNHANQQWGGRFSEPTDQFVAKFTASIDFDKRLYRQDISGSLAHAAMLNKVGILTDQELSDIQQGLQDIQTAIEAGEIEWSVALEDIHMNIEARLTDRIGITGKKLHTGRSRNDQIATDIRLYLRDEIDVICQEITRLQQNLANLAEQETETIMPGFTHLQTAQPVTFGHHLMAWFEMLSRDYERLQDCRKRVNISPLGAAALAGTTYPIDREFTAQQLGFSKPSENSLDSVSDRDFAIEFCSAASLIMTHLSRISEELILWTSAQFNFIELPDRFCTGSSIMPQKKNPDVPELVRGKTGRITGHLISLLTLMKSQPLAYNKDNQEDKEPLFDTVDNLKGCLRAYADMVPAIKANKESMYEAAKRGFSTATDLADYLVKKQMPFRDAHEVVGKAVAYGIAQNKDLSEMSLEELQQFSNTIEQDVFDVLTLEGSVNVRNHIGGTAPAQVKAAIERARELLASR</sequence>
<evidence type="ECO:0000256" key="1">
    <source>
        <dbReference type="ARBA" id="ARBA00000985"/>
    </source>
</evidence>
<dbReference type="InterPro" id="IPR000362">
    <property type="entry name" value="Fumarate_lyase_fam"/>
</dbReference>
<dbReference type="GO" id="GO:0004056">
    <property type="term" value="F:argininosuccinate lyase activity"/>
    <property type="evidence" value="ECO:0007669"/>
    <property type="project" value="UniProtKB-UniRule"/>
</dbReference>
<dbReference type="InterPro" id="IPR009049">
    <property type="entry name" value="Argininosuccinate_lyase"/>
</dbReference>
<evidence type="ECO:0000256" key="8">
    <source>
        <dbReference type="HAMAP-Rule" id="MF_00006"/>
    </source>
</evidence>
<keyword evidence="8" id="KW-0963">Cytoplasm</keyword>
<dbReference type="CDD" id="cd01359">
    <property type="entry name" value="Argininosuccinate_lyase"/>
    <property type="match status" value="1"/>
</dbReference>
<evidence type="ECO:0000256" key="6">
    <source>
        <dbReference type="ARBA" id="ARBA00022605"/>
    </source>
</evidence>
<comment type="caution">
    <text evidence="11">The sequence shown here is derived from an EMBL/GenBank/DDBJ whole genome shotgun (WGS) entry which is preliminary data.</text>
</comment>
<name>A0A853I4D5_9GAMM</name>
<evidence type="ECO:0000259" key="9">
    <source>
        <dbReference type="Pfam" id="PF00206"/>
    </source>
</evidence>
<dbReference type="InterPro" id="IPR022761">
    <property type="entry name" value="Fumarate_lyase_N"/>
</dbReference>
<dbReference type="PANTHER" id="PTHR43814">
    <property type="entry name" value="ARGININOSUCCINATE LYASE"/>
    <property type="match status" value="1"/>
</dbReference>
<dbReference type="FunFam" id="1.10.40.30:FF:000001">
    <property type="entry name" value="Argininosuccinate lyase"/>
    <property type="match status" value="1"/>
</dbReference>
<reference evidence="11 12" key="1">
    <citation type="submission" date="2020-07" db="EMBL/GenBank/DDBJ databases">
        <title>Endozoicomonas sp. nov., isolated from sediment.</title>
        <authorList>
            <person name="Gu T."/>
        </authorList>
    </citation>
    <scope>NUCLEOTIDE SEQUENCE [LARGE SCALE GENOMIC DNA]</scope>
    <source>
        <strain evidence="11 12">SM1973</strain>
    </source>
</reference>
<evidence type="ECO:0000256" key="3">
    <source>
        <dbReference type="ARBA" id="ARBA00005552"/>
    </source>
</evidence>
<organism evidence="11 12">
    <name type="scientific">Spartinivicinus marinus</name>
    <dbReference type="NCBI Taxonomy" id="2994442"/>
    <lineage>
        <taxon>Bacteria</taxon>
        <taxon>Pseudomonadati</taxon>
        <taxon>Pseudomonadota</taxon>
        <taxon>Gammaproteobacteria</taxon>
        <taxon>Oceanospirillales</taxon>
        <taxon>Zooshikellaceae</taxon>
        <taxon>Spartinivicinus</taxon>
    </lineage>
</organism>
<accession>A0A853I4D5</accession>
<evidence type="ECO:0000313" key="11">
    <source>
        <dbReference type="EMBL" id="NYZ66402.1"/>
    </source>
</evidence>
<dbReference type="Gene3D" id="1.20.200.10">
    <property type="entry name" value="Fumarase/aspartase (Central domain)"/>
    <property type="match status" value="1"/>
</dbReference>
<dbReference type="Gene3D" id="1.10.275.10">
    <property type="entry name" value="Fumarase/aspartase (N-terminal domain)"/>
    <property type="match status" value="1"/>
</dbReference>
<dbReference type="GO" id="GO:0042450">
    <property type="term" value="P:L-arginine biosynthetic process via ornithine"/>
    <property type="evidence" value="ECO:0007669"/>
    <property type="project" value="UniProtKB-UniRule"/>
</dbReference>
<dbReference type="FunFam" id="1.10.275.10:FF:000002">
    <property type="entry name" value="Argininosuccinate lyase"/>
    <property type="match status" value="1"/>
</dbReference>
<dbReference type="InterPro" id="IPR008948">
    <property type="entry name" value="L-Aspartase-like"/>
</dbReference>
<comment type="similarity">
    <text evidence="8">Belongs to the lyase 1 family. Argininosuccinate lyase subfamily.</text>
</comment>
<dbReference type="EMBL" id="JACCKB010000013">
    <property type="protein sequence ID" value="NYZ66402.1"/>
    <property type="molecule type" value="Genomic_DNA"/>
</dbReference>
<dbReference type="PROSITE" id="PS00163">
    <property type="entry name" value="FUMARATE_LYASES"/>
    <property type="match status" value="1"/>
</dbReference>
<keyword evidence="5 8" id="KW-0055">Arginine biosynthesis</keyword>
<dbReference type="InterPro" id="IPR024083">
    <property type="entry name" value="Fumarase/histidase_N"/>
</dbReference>
<dbReference type="UniPathway" id="UPA00068">
    <property type="reaction ID" value="UER00114"/>
</dbReference>
<dbReference type="EC" id="4.3.2.1" evidence="4 8"/>
<dbReference type="GO" id="GO:0005829">
    <property type="term" value="C:cytosol"/>
    <property type="evidence" value="ECO:0007669"/>
    <property type="project" value="TreeGrafter"/>
</dbReference>
<dbReference type="Proteomes" id="UP000569732">
    <property type="component" value="Unassembled WGS sequence"/>
</dbReference>
<dbReference type="FunFam" id="1.20.200.10:FF:000015">
    <property type="entry name" value="argininosuccinate lyase isoform X2"/>
    <property type="match status" value="1"/>
</dbReference>
<comment type="catalytic activity">
    <reaction evidence="1 8">
        <text>2-(N(omega)-L-arginino)succinate = fumarate + L-arginine</text>
        <dbReference type="Rhea" id="RHEA:24020"/>
        <dbReference type="ChEBI" id="CHEBI:29806"/>
        <dbReference type="ChEBI" id="CHEBI:32682"/>
        <dbReference type="ChEBI" id="CHEBI:57472"/>
        <dbReference type="EC" id="4.3.2.1"/>
    </reaction>
</comment>
<proteinExistence type="inferred from homology"/>
<comment type="subcellular location">
    <subcellularLocation>
        <location evidence="8">Cytoplasm</location>
    </subcellularLocation>
</comment>
<keyword evidence="6 8" id="KW-0028">Amino-acid biosynthesis</keyword>
<dbReference type="HAMAP" id="MF_00006">
    <property type="entry name" value="Arg_succ_lyase"/>
    <property type="match status" value="1"/>
</dbReference>
<gene>
    <name evidence="8 11" type="primary">argH</name>
    <name evidence="11" type="ORF">H0A36_10300</name>
</gene>
<dbReference type="PANTHER" id="PTHR43814:SF1">
    <property type="entry name" value="ARGININOSUCCINATE LYASE"/>
    <property type="match status" value="1"/>
</dbReference>
<protein>
    <recommendedName>
        <fullName evidence="4 8">Argininosuccinate lyase</fullName>
        <shortName evidence="8">ASAL</shortName>
        <ecNumber evidence="4 8">4.3.2.1</ecNumber>
    </recommendedName>
    <alternativeName>
        <fullName evidence="8">Arginosuccinase</fullName>
    </alternativeName>
</protein>
<dbReference type="RefSeq" id="WP_180568426.1">
    <property type="nucleotide sequence ID" value="NZ_JACCKB010000013.1"/>
</dbReference>
<evidence type="ECO:0000256" key="2">
    <source>
        <dbReference type="ARBA" id="ARBA00004941"/>
    </source>
</evidence>
<dbReference type="PRINTS" id="PR00145">
    <property type="entry name" value="ARGSUCLYASE"/>
</dbReference>
<evidence type="ECO:0000313" key="12">
    <source>
        <dbReference type="Proteomes" id="UP000569732"/>
    </source>
</evidence>
<dbReference type="Pfam" id="PF14698">
    <property type="entry name" value="ASL_C2"/>
    <property type="match status" value="1"/>
</dbReference>
<keyword evidence="12" id="KW-1185">Reference proteome</keyword>